<dbReference type="STRING" id="1111728.GCA_000427805_03284"/>
<accession>A0A2C6DKY4</accession>
<dbReference type="OrthoDB" id="9773078at2"/>
<dbReference type="PANTHER" id="PTHR43161:SF9">
    <property type="entry name" value="SORBITOL DEHYDROGENASE"/>
    <property type="match status" value="1"/>
</dbReference>
<evidence type="ECO:0000256" key="4">
    <source>
        <dbReference type="ARBA" id="ARBA00022833"/>
    </source>
</evidence>
<name>A0A2C6DKY4_9GAMM</name>
<proteinExistence type="inferred from homology"/>
<evidence type="ECO:0000259" key="6">
    <source>
        <dbReference type="Pfam" id="PF00107"/>
    </source>
</evidence>
<gene>
    <name evidence="8" type="ORF">CRN84_22480</name>
</gene>
<dbReference type="SUPFAM" id="SSF50129">
    <property type="entry name" value="GroES-like"/>
    <property type="match status" value="1"/>
</dbReference>
<keyword evidence="3" id="KW-0479">Metal-binding</keyword>
<dbReference type="Gene3D" id="3.90.180.10">
    <property type="entry name" value="Medium-chain alcohol dehydrogenases, catalytic domain"/>
    <property type="match status" value="1"/>
</dbReference>
<dbReference type="NCBIfam" id="NF007375">
    <property type="entry name" value="PRK09880.1"/>
    <property type="match status" value="1"/>
</dbReference>
<dbReference type="EMBL" id="PDDX01000001">
    <property type="protein sequence ID" value="PHI31886.1"/>
    <property type="molecule type" value="Genomic_DNA"/>
</dbReference>
<dbReference type="InterPro" id="IPR036291">
    <property type="entry name" value="NAD(P)-bd_dom_sf"/>
</dbReference>
<comment type="cofactor">
    <cofactor evidence="1">
        <name>Zn(2+)</name>
        <dbReference type="ChEBI" id="CHEBI:29105"/>
    </cofactor>
</comment>
<feature type="domain" description="Alcohol dehydrogenase-like C-terminal" evidence="6">
    <location>
        <begin position="184"/>
        <end position="309"/>
    </location>
</feature>
<comment type="similarity">
    <text evidence="2">Belongs to the zinc-containing alcohol dehydrogenase family.</text>
</comment>
<dbReference type="SUPFAM" id="SSF51735">
    <property type="entry name" value="NAD(P)-binding Rossmann-fold domains"/>
    <property type="match status" value="1"/>
</dbReference>
<sequence length="349" mass="37436">MTVQHIQCKACFAHGEKDVRVEDRELQLGEHDVLVKVERGGICGSDIHYYFHGRAGMSILKNPMVIGHEFAGIVEQAPKDSGLAIGQRVAVNPSQPCNCCPMCLSGKQNQCPTMKFMGSAQFNPHVNGGFSEYIVASVAQCIPYANHVSPKIMAFSEPLAVAIHAVNIAGSLVGKRVLVTGSGPIGCLIMAAALNSGASEIVATDMSERCRELAIEMGASLALDPTDEKAVGQYKENKGYFDVVFEASGAASAVASTVEFTKPTGTVVQVGMGASPVNYPLSLMLVKEINFVGSFRFVHEFETAVKWLESGRINPLPLLSSEFSKEEIVNALEFAADKNKAAKVQVYFD</sequence>
<dbReference type="Pfam" id="PF08240">
    <property type="entry name" value="ADH_N"/>
    <property type="match status" value="1"/>
</dbReference>
<dbReference type="RefSeq" id="WP_036017074.1">
    <property type="nucleotide sequence ID" value="NZ_PDDX01000001.1"/>
</dbReference>
<comment type="caution">
    <text evidence="8">The sequence shown here is derived from an EMBL/GenBank/DDBJ whole genome shotgun (WGS) entry which is preliminary data.</text>
</comment>
<dbReference type="Pfam" id="PF00107">
    <property type="entry name" value="ADH_zinc_N"/>
    <property type="match status" value="1"/>
</dbReference>
<evidence type="ECO:0000256" key="2">
    <source>
        <dbReference type="ARBA" id="ARBA00008072"/>
    </source>
</evidence>
<dbReference type="GO" id="GO:0046872">
    <property type="term" value="F:metal ion binding"/>
    <property type="evidence" value="ECO:0007669"/>
    <property type="project" value="UniProtKB-KW"/>
</dbReference>
<dbReference type="AlphaFoldDB" id="A0A2C6DKY4"/>
<dbReference type="Proteomes" id="UP000224974">
    <property type="component" value="Unassembled WGS sequence"/>
</dbReference>
<dbReference type="CDD" id="cd08232">
    <property type="entry name" value="idonate-5-DH"/>
    <property type="match status" value="1"/>
</dbReference>
<keyword evidence="5" id="KW-0560">Oxidoreductase</keyword>
<keyword evidence="4" id="KW-0862">Zinc</keyword>
<dbReference type="InterPro" id="IPR013149">
    <property type="entry name" value="ADH-like_C"/>
</dbReference>
<reference evidence="9" key="1">
    <citation type="submission" date="2017-09" db="EMBL/GenBank/DDBJ databases">
        <title>FDA dAtabase for Regulatory Grade micrObial Sequences (FDA-ARGOS): Supporting development and validation of Infectious Disease Dx tests.</title>
        <authorList>
            <person name="Minogue T."/>
            <person name="Wolcott M."/>
            <person name="Wasieloski L."/>
            <person name="Aguilar W."/>
            <person name="Moore D."/>
            <person name="Tallon L."/>
            <person name="Sadzewicz L."/>
            <person name="Ott S."/>
            <person name="Zhao X."/>
            <person name="Nagaraj S."/>
            <person name="Vavikolanu K."/>
            <person name="Aluvathingal J."/>
            <person name="Nadendla S."/>
            <person name="Sichtig H."/>
        </authorList>
    </citation>
    <scope>NUCLEOTIDE SEQUENCE [LARGE SCALE GENOMIC DNA]</scope>
    <source>
        <strain evidence="9">FDAARGOS_387</strain>
    </source>
</reference>
<protein>
    <submittedName>
        <fullName evidence="8">L-idonate 5-dehydrogenase</fullName>
    </submittedName>
</protein>
<evidence type="ECO:0000256" key="3">
    <source>
        <dbReference type="ARBA" id="ARBA00022723"/>
    </source>
</evidence>
<dbReference type="Gene3D" id="3.40.50.720">
    <property type="entry name" value="NAD(P)-binding Rossmann-like Domain"/>
    <property type="match status" value="1"/>
</dbReference>
<keyword evidence="9" id="KW-1185">Reference proteome</keyword>
<evidence type="ECO:0000313" key="8">
    <source>
        <dbReference type="EMBL" id="PHI31886.1"/>
    </source>
</evidence>
<dbReference type="InterPro" id="IPR011032">
    <property type="entry name" value="GroES-like_sf"/>
</dbReference>
<evidence type="ECO:0000259" key="7">
    <source>
        <dbReference type="Pfam" id="PF08240"/>
    </source>
</evidence>
<dbReference type="GO" id="GO:0016491">
    <property type="term" value="F:oxidoreductase activity"/>
    <property type="evidence" value="ECO:0007669"/>
    <property type="project" value="UniProtKB-KW"/>
</dbReference>
<evidence type="ECO:0000256" key="1">
    <source>
        <dbReference type="ARBA" id="ARBA00001947"/>
    </source>
</evidence>
<feature type="domain" description="Alcohol dehydrogenase-like N-terminal" evidence="7">
    <location>
        <begin position="29"/>
        <end position="143"/>
    </location>
</feature>
<dbReference type="PANTHER" id="PTHR43161">
    <property type="entry name" value="SORBITOL DEHYDROGENASE"/>
    <property type="match status" value="1"/>
</dbReference>
<evidence type="ECO:0000313" key="9">
    <source>
        <dbReference type="Proteomes" id="UP000224974"/>
    </source>
</evidence>
<organism evidence="8 9">
    <name type="scientific">Budvicia aquatica</name>
    <dbReference type="NCBI Taxonomy" id="82979"/>
    <lineage>
        <taxon>Bacteria</taxon>
        <taxon>Pseudomonadati</taxon>
        <taxon>Pseudomonadota</taxon>
        <taxon>Gammaproteobacteria</taxon>
        <taxon>Enterobacterales</taxon>
        <taxon>Budviciaceae</taxon>
        <taxon>Budvicia</taxon>
    </lineage>
</organism>
<evidence type="ECO:0000256" key="5">
    <source>
        <dbReference type="ARBA" id="ARBA00023002"/>
    </source>
</evidence>
<dbReference type="InterPro" id="IPR013154">
    <property type="entry name" value="ADH-like_N"/>
</dbReference>